<accession>A0A6P8P5V9</accession>
<dbReference type="PANTHER" id="PTHR14677:SF20">
    <property type="entry name" value="ZINC FINGER AN1-TYPE CONTAINING 2A-RELATED"/>
    <property type="match status" value="1"/>
</dbReference>
<dbReference type="Pfam" id="PF01428">
    <property type="entry name" value="zf-AN1"/>
    <property type="match status" value="2"/>
</dbReference>
<dbReference type="KEGG" id="gsh:117345788"/>
<feature type="domain" description="AN1-type" evidence="6">
    <location>
        <begin position="94"/>
        <end position="142"/>
    </location>
</feature>
<dbReference type="PROSITE" id="PS51039">
    <property type="entry name" value="ZF_AN1"/>
    <property type="match status" value="2"/>
</dbReference>
<evidence type="ECO:0000256" key="5">
    <source>
        <dbReference type="PROSITE-ProRule" id="PRU00449"/>
    </source>
</evidence>
<keyword evidence="7" id="KW-1185">Reference proteome</keyword>
<dbReference type="GO" id="GO:0045047">
    <property type="term" value="P:protein targeting to ER"/>
    <property type="evidence" value="ECO:0007669"/>
    <property type="project" value="TreeGrafter"/>
</dbReference>
<dbReference type="CTD" id="90637"/>
<keyword evidence="1" id="KW-0479">Metal-binding</keyword>
<dbReference type="FunFam" id="4.10.1110.10:FF:000003">
    <property type="entry name" value="AN1-type zinc finger protein 2B isoform X1"/>
    <property type="match status" value="1"/>
</dbReference>
<dbReference type="InterPro" id="IPR057357">
    <property type="entry name" value="Znf-C2H2_ZFAND2A/B"/>
</dbReference>
<keyword evidence="2" id="KW-0677">Repeat</keyword>
<evidence type="ECO:0000313" key="8">
    <source>
        <dbReference type="RefSeq" id="XP_033770831.1"/>
    </source>
</evidence>
<dbReference type="SUPFAM" id="SSF118310">
    <property type="entry name" value="AN1-like Zinc finger"/>
    <property type="match status" value="2"/>
</dbReference>
<dbReference type="InterPro" id="IPR035896">
    <property type="entry name" value="AN1-like_Znf"/>
</dbReference>
<reference evidence="8" key="1">
    <citation type="submission" date="2025-08" db="UniProtKB">
        <authorList>
            <consortium name="RefSeq"/>
        </authorList>
    </citation>
    <scope>IDENTIFICATION</scope>
</reference>
<dbReference type="RefSeq" id="XP_033770831.1">
    <property type="nucleotide sequence ID" value="XM_033914940.1"/>
</dbReference>
<gene>
    <name evidence="8" type="primary">ZFAND2A</name>
</gene>
<evidence type="ECO:0000256" key="3">
    <source>
        <dbReference type="ARBA" id="ARBA00022771"/>
    </source>
</evidence>
<evidence type="ECO:0000256" key="2">
    <source>
        <dbReference type="ARBA" id="ARBA00022737"/>
    </source>
</evidence>
<evidence type="ECO:0000256" key="1">
    <source>
        <dbReference type="ARBA" id="ARBA00022723"/>
    </source>
</evidence>
<dbReference type="GO" id="GO:0008270">
    <property type="term" value="F:zinc ion binding"/>
    <property type="evidence" value="ECO:0007669"/>
    <property type="project" value="UniProtKB-KW"/>
</dbReference>
<dbReference type="Pfam" id="PF02809">
    <property type="entry name" value="UIM"/>
    <property type="match status" value="1"/>
</dbReference>
<organism evidence="7 8">
    <name type="scientific">Geotrypetes seraphini</name>
    <name type="common">Gaboon caecilian</name>
    <name type="synonym">Caecilia seraphini</name>
    <dbReference type="NCBI Taxonomy" id="260995"/>
    <lineage>
        <taxon>Eukaryota</taxon>
        <taxon>Metazoa</taxon>
        <taxon>Chordata</taxon>
        <taxon>Craniata</taxon>
        <taxon>Vertebrata</taxon>
        <taxon>Euteleostomi</taxon>
        <taxon>Amphibia</taxon>
        <taxon>Gymnophiona</taxon>
        <taxon>Geotrypetes</taxon>
    </lineage>
</organism>
<feature type="domain" description="AN1-type" evidence="6">
    <location>
        <begin position="4"/>
        <end position="52"/>
    </location>
</feature>
<name>A0A6P8P5V9_GEOSA</name>
<dbReference type="InterPro" id="IPR000058">
    <property type="entry name" value="Znf_AN1"/>
</dbReference>
<evidence type="ECO:0000256" key="4">
    <source>
        <dbReference type="ARBA" id="ARBA00022833"/>
    </source>
</evidence>
<dbReference type="Gene3D" id="4.10.1110.10">
    <property type="entry name" value="AN1-like Zinc finger"/>
    <property type="match status" value="2"/>
</dbReference>
<protein>
    <submittedName>
        <fullName evidence="8">AN1-type zinc finger protein 2A isoform X1</fullName>
    </submittedName>
</protein>
<dbReference type="Pfam" id="PF25403">
    <property type="entry name" value="zf-C2H2_ZFAND2"/>
    <property type="match status" value="1"/>
</dbReference>
<dbReference type="GO" id="GO:0043161">
    <property type="term" value="P:proteasome-mediated ubiquitin-dependent protein catabolic process"/>
    <property type="evidence" value="ECO:0007669"/>
    <property type="project" value="TreeGrafter"/>
</dbReference>
<sequence length="242" mass="27287">MELPDLGKHCSERTCKQLDFLPLKCKACEQVFCKDHITYSQHKCASAYKKDVQVPVCPLCNTPIAVRKGEVPDKAVGEHIDQKCKYNPSQHKQKIFTNKCLNPGCKKRELIKMMCDQCQGNFCIKHRHPLDHECSSNGHRLSKAGCAAIMRAQDSLKTSSKVVSEPTMEGSSNPQTQQNANASWLKKMFGDIFQVDSLQNELTEDAALQRALELSLEEWMRNCSITQPLGKELVFTEDVVKT</sequence>
<proteinExistence type="predicted"/>
<dbReference type="FunFam" id="4.10.1110.10:FF:000004">
    <property type="entry name" value="AN1-type zinc finger protein 2B isoform X1"/>
    <property type="match status" value="1"/>
</dbReference>
<dbReference type="SMART" id="SM00154">
    <property type="entry name" value="ZnF_AN1"/>
    <property type="match status" value="2"/>
</dbReference>
<dbReference type="InParanoid" id="A0A6P8P5V9"/>
<dbReference type="OrthoDB" id="431929at2759"/>
<dbReference type="PANTHER" id="PTHR14677">
    <property type="entry name" value="ARSENITE INDUCUBLE RNA ASSOCIATED PROTEIN AIP-1-RELATED"/>
    <property type="match status" value="1"/>
</dbReference>
<keyword evidence="4" id="KW-0862">Zinc</keyword>
<dbReference type="GeneID" id="117345788"/>
<evidence type="ECO:0000313" key="7">
    <source>
        <dbReference type="Proteomes" id="UP000515159"/>
    </source>
</evidence>
<evidence type="ECO:0000259" key="6">
    <source>
        <dbReference type="PROSITE" id="PS51039"/>
    </source>
</evidence>
<dbReference type="AlphaFoldDB" id="A0A6P8P5V9"/>
<keyword evidence="3 5" id="KW-0863">Zinc-finger</keyword>
<dbReference type="GO" id="GO:0005783">
    <property type="term" value="C:endoplasmic reticulum"/>
    <property type="evidence" value="ECO:0007669"/>
    <property type="project" value="TreeGrafter"/>
</dbReference>
<dbReference type="Proteomes" id="UP000515159">
    <property type="component" value="Chromosome 11"/>
</dbReference>
<dbReference type="InterPro" id="IPR003903">
    <property type="entry name" value="UIM_dom"/>
</dbReference>